<gene>
    <name evidence="4" type="ORF">UFOVP1010_6</name>
    <name evidence="5" type="ORF">UFOVP1359_47</name>
    <name evidence="2" type="ORF">UFOVP838_49</name>
    <name evidence="3" type="ORF">UFOVP932_18</name>
</gene>
<evidence type="ECO:0000313" key="5">
    <source>
        <dbReference type="EMBL" id="CAB4201990.1"/>
    </source>
</evidence>
<evidence type="ECO:0000313" key="4">
    <source>
        <dbReference type="EMBL" id="CAB4177542.1"/>
    </source>
</evidence>
<proteinExistence type="predicted"/>
<protein>
    <submittedName>
        <fullName evidence="3">Uncharacterized protein</fullName>
    </submittedName>
</protein>
<keyword evidence="1" id="KW-1133">Transmembrane helix</keyword>
<organism evidence="3">
    <name type="scientific">uncultured Caudovirales phage</name>
    <dbReference type="NCBI Taxonomy" id="2100421"/>
    <lineage>
        <taxon>Viruses</taxon>
        <taxon>Duplodnaviria</taxon>
        <taxon>Heunggongvirae</taxon>
        <taxon>Uroviricota</taxon>
        <taxon>Caudoviricetes</taxon>
        <taxon>Peduoviridae</taxon>
        <taxon>Maltschvirus</taxon>
        <taxon>Maltschvirus maltsch</taxon>
    </lineage>
</organism>
<name>A0A6J5PRH2_9CAUD</name>
<keyword evidence="1" id="KW-0472">Membrane</keyword>
<sequence>MIDTDAITKPVAAVTAIMAMLGGGYTLYDKIKLPPKDILTWDAEHFSISNGPASGAFKVIVARQKIRDDCAVEEFSLEVRDADYIVHKALPSVAKFSGPASPTVDKFGYTMTLEKPESVAVGSAKLIARITYKCPEGNVVIAYPDHKNLSFNVEGK</sequence>
<reference evidence="3" key="1">
    <citation type="submission" date="2020-05" db="EMBL/GenBank/DDBJ databases">
        <authorList>
            <person name="Chiriac C."/>
            <person name="Salcher M."/>
            <person name="Ghai R."/>
            <person name="Kavagutti S V."/>
        </authorList>
    </citation>
    <scope>NUCLEOTIDE SEQUENCE</scope>
</reference>
<dbReference type="EMBL" id="LR797309">
    <property type="protein sequence ID" value="CAB4201990.1"/>
    <property type="molecule type" value="Genomic_DNA"/>
</dbReference>
<dbReference type="EMBL" id="LR796955">
    <property type="protein sequence ID" value="CAB4177542.1"/>
    <property type="molecule type" value="Genomic_DNA"/>
</dbReference>
<accession>A0A6J5PRH2</accession>
<evidence type="ECO:0000256" key="1">
    <source>
        <dbReference type="SAM" id="Phobius"/>
    </source>
</evidence>
<evidence type="ECO:0000313" key="2">
    <source>
        <dbReference type="EMBL" id="CAB4166756.1"/>
    </source>
</evidence>
<dbReference type="EMBL" id="LR796792">
    <property type="protein sequence ID" value="CAB4166756.1"/>
    <property type="molecule type" value="Genomic_DNA"/>
</dbReference>
<evidence type="ECO:0000313" key="3">
    <source>
        <dbReference type="EMBL" id="CAB4171638.1"/>
    </source>
</evidence>
<keyword evidence="1" id="KW-0812">Transmembrane</keyword>
<feature type="transmembrane region" description="Helical" evidence="1">
    <location>
        <begin position="6"/>
        <end position="28"/>
    </location>
</feature>
<dbReference type="EMBL" id="LR796880">
    <property type="protein sequence ID" value="CAB4171638.1"/>
    <property type="molecule type" value="Genomic_DNA"/>
</dbReference>